<evidence type="ECO:0000313" key="6">
    <source>
        <dbReference type="EMBL" id="HGB31744.1"/>
    </source>
</evidence>
<dbReference type="GO" id="GO:0000150">
    <property type="term" value="F:DNA strand exchange activity"/>
    <property type="evidence" value="ECO:0007669"/>
    <property type="project" value="TreeGrafter"/>
</dbReference>
<dbReference type="Pfam" id="PF13408">
    <property type="entry name" value="Zn_ribbon_recom"/>
    <property type="match status" value="1"/>
</dbReference>
<evidence type="ECO:0000259" key="4">
    <source>
        <dbReference type="Pfam" id="PF09851"/>
    </source>
</evidence>
<dbReference type="Pfam" id="PF09851">
    <property type="entry name" value="SHOCT"/>
    <property type="match status" value="1"/>
</dbReference>
<dbReference type="InterPro" id="IPR018649">
    <property type="entry name" value="SHOCT"/>
</dbReference>
<organism evidence="6">
    <name type="scientific">Dictyoglomus turgidum</name>
    <dbReference type="NCBI Taxonomy" id="513050"/>
    <lineage>
        <taxon>Bacteria</taxon>
        <taxon>Pseudomonadati</taxon>
        <taxon>Dictyoglomota</taxon>
        <taxon>Dictyoglomia</taxon>
        <taxon>Dictyoglomales</taxon>
        <taxon>Dictyoglomaceae</taxon>
        <taxon>Dictyoglomus</taxon>
    </lineage>
</organism>
<comment type="caution">
    <text evidence="6">The sequence shown here is derived from an EMBL/GenBank/DDBJ whole genome shotgun (WGS) entry which is preliminary data.</text>
</comment>
<accession>A0A7C3SRT7</accession>
<feature type="domain" description="SHOCT" evidence="4">
    <location>
        <begin position="154"/>
        <end position="179"/>
    </location>
</feature>
<evidence type="ECO:0000256" key="2">
    <source>
        <dbReference type="ARBA" id="ARBA00023172"/>
    </source>
</evidence>
<evidence type="ECO:0000256" key="1">
    <source>
        <dbReference type="ARBA" id="ARBA00023125"/>
    </source>
</evidence>
<feature type="coiled-coil region" evidence="3">
    <location>
        <begin position="126"/>
        <end position="202"/>
    </location>
</feature>
<keyword evidence="3" id="KW-0175">Coiled coil</keyword>
<dbReference type="InterPro" id="IPR038109">
    <property type="entry name" value="DNA_bind_recomb_sf"/>
</dbReference>
<evidence type="ECO:0000259" key="5">
    <source>
        <dbReference type="Pfam" id="PF13408"/>
    </source>
</evidence>
<dbReference type="AlphaFoldDB" id="A0A7C3SRT7"/>
<keyword evidence="2" id="KW-0233">DNA recombination</keyword>
<reference evidence="6" key="1">
    <citation type="journal article" date="2020" name="mSystems">
        <title>Genome- and Community-Level Interaction Insights into Carbon Utilization and Element Cycling Functions of Hydrothermarchaeota in Hydrothermal Sediment.</title>
        <authorList>
            <person name="Zhou Z."/>
            <person name="Liu Y."/>
            <person name="Xu W."/>
            <person name="Pan J."/>
            <person name="Luo Z.H."/>
            <person name="Li M."/>
        </authorList>
    </citation>
    <scope>NUCLEOTIDE SEQUENCE [LARGE SCALE GENOMIC DNA]</scope>
    <source>
        <strain evidence="6">SpSt-751</strain>
    </source>
</reference>
<gene>
    <name evidence="6" type="ORF">ENV35_07725</name>
</gene>
<dbReference type="EMBL" id="DTGA01000203">
    <property type="protein sequence ID" value="HGB31744.1"/>
    <property type="molecule type" value="Genomic_DNA"/>
</dbReference>
<sequence length="302" mass="35405">MFEFPKGSGNWYKGKHEPMVTEEEYDRVQILLGRKGNPRPKTHIFAFRGLIRCGECGALITAEEKIKKQKNGNVHRYVYYHCTKRKNPNCSQKCIEEKELEKQIIEILERITIPPEFHQWALKWLKKENEKEAEDRNRILANLQKEYEKCVKKIDALIDMRASGEINEEEFLRKKSELLKEKLRLQELLRDADNRVNKWIERAEGLFNFAKDAKRKFETGTLEEKREILACLGSNLLLKDKKLLISIEKPLLLIKDVASEVKAIHNRLELAKKGKNEFNFEEIYSKSPAVLRGWDSNPRPAG</sequence>
<dbReference type="PANTHER" id="PTHR30461:SF2">
    <property type="entry name" value="SERINE RECOMBINASE PINE-RELATED"/>
    <property type="match status" value="1"/>
</dbReference>
<dbReference type="InterPro" id="IPR050639">
    <property type="entry name" value="SSR_resolvase"/>
</dbReference>
<feature type="domain" description="Recombinase zinc beta ribbon" evidence="5">
    <location>
        <begin position="47"/>
        <end position="106"/>
    </location>
</feature>
<proteinExistence type="predicted"/>
<dbReference type="InterPro" id="IPR025827">
    <property type="entry name" value="Zn_ribbon_recom_dom"/>
</dbReference>
<dbReference type="GO" id="GO:0003677">
    <property type="term" value="F:DNA binding"/>
    <property type="evidence" value="ECO:0007669"/>
    <property type="project" value="UniProtKB-KW"/>
</dbReference>
<dbReference type="PANTHER" id="PTHR30461">
    <property type="entry name" value="DNA-INVERTASE FROM LAMBDOID PROPHAGE"/>
    <property type="match status" value="1"/>
</dbReference>
<dbReference type="Gene3D" id="3.90.1750.20">
    <property type="entry name" value="Putative Large Serine Recombinase, Chain B, Domain 2"/>
    <property type="match status" value="1"/>
</dbReference>
<protein>
    <recommendedName>
        <fullName evidence="7">Recombinase zinc beta ribbon domain-containing protein</fullName>
    </recommendedName>
</protein>
<evidence type="ECO:0008006" key="7">
    <source>
        <dbReference type="Google" id="ProtNLM"/>
    </source>
</evidence>
<evidence type="ECO:0000256" key="3">
    <source>
        <dbReference type="SAM" id="Coils"/>
    </source>
</evidence>
<name>A0A7C3SRT7_9BACT</name>
<keyword evidence="1" id="KW-0238">DNA-binding</keyword>